<keyword evidence="3" id="KW-1185">Reference proteome</keyword>
<dbReference type="AlphaFoldDB" id="A0A317EZ05"/>
<dbReference type="CDD" id="cd00761">
    <property type="entry name" value="Glyco_tranf_GTA_type"/>
    <property type="match status" value="1"/>
</dbReference>
<gene>
    <name evidence="2" type="ORF">DF947_13940</name>
</gene>
<proteinExistence type="predicted"/>
<sequence length="330" mass="38194">MLSCTLTSLYKQSELNEIEVIVIDNGSSDNTLQIVEGFKDKIPNLKYEFNDMPGLLTGRHRGVELASAEILCFLDDDVILNAYYINTLKNLFDENEDLHFATGPCLPDFEKAPPYWLAYFWDKFNDGKFCFWLSLLDLGNKPIKISPIFVCGLNFCCRKATLIRLEGFHPDCIPASLQQFQGDGETALTQKAIAQNLEAFYHPGLLVKHIIPNERLTFEYFKKRAYYQGVCNSFSISRASVYKDNALAPTAIKPLSLIKRINNKAQRIYFKFWPKNQQSEKPEEIKRMFEELAESEKQGFMFHQNAFNTDPNVKNWVLKKNYWNYTLPIQ</sequence>
<dbReference type="Gene3D" id="3.90.550.10">
    <property type="entry name" value="Spore Coat Polysaccharide Biosynthesis Protein SpsA, Chain A"/>
    <property type="match status" value="1"/>
</dbReference>
<dbReference type="Proteomes" id="UP000245391">
    <property type="component" value="Unassembled WGS sequence"/>
</dbReference>
<dbReference type="SUPFAM" id="SSF53448">
    <property type="entry name" value="Nucleotide-diphospho-sugar transferases"/>
    <property type="match status" value="1"/>
</dbReference>
<reference evidence="3" key="1">
    <citation type="submission" date="2018-05" db="EMBL/GenBank/DDBJ databases">
        <title>Pedobacter paludis sp. nov., isolated from wetland soil.</title>
        <authorList>
            <person name="Zhang Y."/>
        </authorList>
    </citation>
    <scope>NUCLEOTIDE SEQUENCE [LARGE SCALE GENOMIC DNA]</scope>
    <source>
        <strain evidence="3">R-8</strain>
    </source>
</reference>
<feature type="domain" description="Glycosyltransferase 2-like" evidence="1">
    <location>
        <begin position="5"/>
        <end position="97"/>
    </location>
</feature>
<name>A0A317EZ05_9SPHI</name>
<dbReference type="PANTHER" id="PTHR43685:SF2">
    <property type="entry name" value="GLYCOSYLTRANSFERASE 2-LIKE DOMAIN-CONTAINING PROTEIN"/>
    <property type="match status" value="1"/>
</dbReference>
<evidence type="ECO:0000313" key="2">
    <source>
        <dbReference type="EMBL" id="PWS31682.1"/>
    </source>
</evidence>
<accession>A0A317EZ05</accession>
<dbReference type="Pfam" id="PF00535">
    <property type="entry name" value="Glycos_transf_2"/>
    <property type="match status" value="1"/>
</dbReference>
<dbReference type="PANTHER" id="PTHR43685">
    <property type="entry name" value="GLYCOSYLTRANSFERASE"/>
    <property type="match status" value="1"/>
</dbReference>
<evidence type="ECO:0000259" key="1">
    <source>
        <dbReference type="Pfam" id="PF00535"/>
    </source>
</evidence>
<dbReference type="InterPro" id="IPR029044">
    <property type="entry name" value="Nucleotide-diphossugar_trans"/>
</dbReference>
<dbReference type="InterPro" id="IPR001173">
    <property type="entry name" value="Glyco_trans_2-like"/>
</dbReference>
<dbReference type="EMBL" id="QGNY01000004">
    <property type="protein sequence ID" value="PWS31682.1"/>
    <property type="molecule type" value="Genomic_DNA"/>
</dbReference>
<dbReference type="InterPro" id="IPR050834">
    <property type="entry name" value="Glycosyltransf_2"/>
</dbReference>
<organism evidence="2 3">
    <name type="scientific">Pedobacter paludis</name>
    <dbReference type="NCBI Taxonomy" id="2203212"/>
    <lineage>
        <taxon>Bacteria</taxon>
        <taxon>Pseudomonadati</taxon>
        <taxon>Bacteroidota</taxon>
        <taxon>Sphingobacteriia</taxon>
        <taxon>Sphingobacteriales</taxon>
        <taxon>Sphingobacteriaceae</taxon>
        <taxon>Pedobacter</taxon>
    </lineage>
</organism>
<comment type="caution">
    <text evidence="2">The sequence shown here is derived from an EMBL/GenBank/DDBJ whole genome shotgun (WGS) entry which is preliminary data.</text>
</comment>
<evidence type="ECO:0000313" key="3">
    <source>
        <dbReference type="Proteomes" id="UP000245391"/>
    </source>
</evidence>
<protein>
    <recommendedName>
        <fullName evidence="1">Glycosyltransferase 2-like domain-containing protein</fullName>
    </recommendedName>
</protein>